<accession>A0ABW2USY5</accession>
<evidence type="ECO:0000256" key="6">
    <source>
        <dbReference type="ARBA" id="ARBA00022960"/>
    </source>
</evidence>
<evidence type="ECO:0000313" key="13">
    <source>
        <dbReference type="Proteomes" id="UP001596620"/>
    </source>
</evidence>
<organism evidence="12 13">
    <name type="scientific">Lentibacillus kimchii</name>
    <dbReference type="NCBI Taxonomy" id="1542911"/>
    <lineage>
        <taxon>Bacteria</taxon>
        <taxon>Bacillati</taxon>
        <taxon>Bacillota</taxon>
        <taxon>Bacilli</taxon>
        <taxon>Bacillales</taxon>
        <taxon>Bacillaceae</taxon>
        <taxon>Lentibacillus</taxon>
    </lineage>
</organism>
<dbReference type="EMBL" id="JBHTGR010000006">
    <property type="protein sequence ID" value="MFC7746438.1"/>
    <property type="molecule type" value="Genomic_DNA"/>
</dbReference>
<keyword evidence="6" id="KW-0133">Cell shape</keyword>
<dbReference type="InterPro" id="IPR001182">
    <property type="entry name" value="FtsW/RodA"/>
</dbReference>
<feature type="transmembrane region" description="Helical" evidence="11">
    <location>
        <begin position="75"/>
        <end position="94"/>
    </location>
</feature>
<comment type="subcellular location">
    <subcellularLocation>
        <location evidence="1">Membrane</location>
        <topology evidence="1">Multi-pass membrane protein</topology>
    </subcellularLocation>
</comment>
<keyword evidence="5 11" id="KW-0812">Transmembrane</keyword>
<feature type="transmembrane region" description="Helical" evidence="11">
    <location>
        <begin position="114"/>
        <end position="132"/>
    </location>
</feature>
<dbReference type="Proteomes" id="UP001596620">
    <property type="component" value="Unassembled WGS sequence"/>
</dbReference>
<feature type="transmembrane region" description="Helical" evidence="11">
    <location>
        <begin position="164"/>
        <end position="180"/>
    </location>
</feature>
<evidence type="ECO:0000256" key="10">
    <source>
        <dbReference type="ARBA" id="ARBA00023316"/>
    </source>
</evidence>
<feature type="transmembrane region" description="Helical" evidence="11">
    <location>
        <begin position="286"/>
        <end position="303"/>
    </location>
</feature>
<dbReference type="InterPro" id="IPR011923">
    <property type="entry name" value="RodA/MrdB"/>
</dbReference>
<evidence type="ECO:0000256" key="3">
    <source>
        <dbReference type="ARBA" id="ARBA00022676"/>
    </source>
</evidence>
<feature type="transmembrane region" description="Helical" evidence="11">
    <location>
        <begin position="315"/>
        <end position="333"/>
    </location>
</feature>
<gene>
    <name evidence="12" type="primary">rodA</name>
    <name evidence="12" type="ORF">ACFQU8_04180</name>
</gene>
<reference evidence="13" key="1">
    <citation type="journal article" date="2019" name="Int. J. Syst. Evol. Microbiol.">
        <title>The Global Catalogue of Microorganisms (GCM) 10K type strain sequencing project: providing services to taxonomists for standard genome sequencing and annotation.</title>
        <authorList>
            <consortium name="The Broad Institute Genomics Platform"/>
            <consortium name="The Broad Institute Genome Sequencing Center for Infectious Disease"/>
            <person name="Wu L."/>
            <person name="Ma J."/>
        </authorList>
    </citation>
    <scope>NUCLEOTIDE SEQUENCE [LARGE SCALE GENOMIC DNA]</scope>
    <source>
        <strain evidence="13">JCM 30234</strain>
    </source>
</reference>
<dbReference type="PANTHER" id="PTHR30474:SF1">
    <property type="entry name" value="PEPTIDOGLYCAN GLYCOSYLTRANSFERASE MRDB"/>
    <property type="match status" value="1"/>
</dbReference>
<name>A0ABW2USY5_9BACI</name>
<keyword evidence="2" id="KW-1003">Cell membrane</keyword>
<dbReference type="RefSeq" id="WP_382357928.1">
    <property type="nucleotide sequence ID" value="NZ_JBHTGR010000006.1"/>
</dbReference>
<evidence type="ECO:0000256" key="1">
    <source>
        <dbReference type="ARBA" id="ARBA00004141"/>
    </source>
</evidence>
<protein>
    <submittedName>
        <fullName evidence="12">Rod shape-determining protein RodA</fullName>
    </submittedName>
</protein>
<feature type="transmembrane region" description="Helical" evidence="11">
    <location>
        <begin position="353"/>
        <end position="373"/>
    </location>
</feature>
<feature type="transmembrane region" description="Helical" evidence="11">
    <location>
        <begin position="12"/>
        <end position="29"/>
    </location>
</feature>
<keyword evidence="13" id="KW-1185">Reference proteome</keyword>
<dbReference type="InterPro" id="IPR018365">
    <property type="entry name" value="Cell_cycle_FtsW-rel_CS"/>
</dbReference>
<keyword evidence="3" id="KW-0328">Glycosyltransferase</keyword>
<evidence type="ECO:0000256" key="2">
    <source>
        <dbReference type="ARBA" id="ARBA00022475"/>
    </source>
</evidence>
<keyword evidence="7" id="KW-0573">Peptidoglycan synthesis</keyword>
<evidence type="ECO:0000256" key="4">
    <source>
        <dbReference type="ARBA" id="ARBA00022679"/>
    </source>
</evidence>
<keyword evidence="10" id="KW-0961">Cell wall biogenesis/degradation</keyword>
<dbReference type="PROSITE" id="PS00428">
    <property type="entry name" value="FTSW_RODA_SPOVE"/>
    <property type="match status" value="1"/>
</dbReference>
<keyword evidence="4" id="KW-0808">Transferase</keyword>
<proteinExistence type="predicted"/>
<dbReference type="PANTHER" id="PTHR30474">
    <property type="entry name" value="CELL CYCLE PROTEIN"/>
    <property type="match status" value="1"/>
</dbReference>
<evidence type="ECO:0000256" key="5">
    <source>
        <dbReference type="ARBA" id="ARBA00022692"/>
    </source>
</evidence>
<keyword evidence="8 11" id="KW-1133">Transmembrane helix</keyword>
<dbReference type="Pfam" id="PF01098">
    <property type="entry name" value="FTSW_RODA_SPOVE"/>
    <property type="match status" value="1"/>
</dbReference>
<feature type="transmembrane region" description="Helical" evidence="11">
    <location>
        <begin position="139"/>
        <end position="158"/>
    </location>
</feature>
<sequence length="384" mass="41957">MQRENKPQIDLTLISIIICLAIFSLIAIYSGSGQYIDNGDLLHFVKRQAIWYVIGLLFMAAVASFDYELLKRSSYILYAAGVVLLLFVHFFGTSDNGSQRWINVGFTEVQPSEFMKLFLILALASVLSKIGSERLGFKASIPAVLKALGLALVPFVLIIKQPDLGTSLIIAVIAAVLIFTSSISLKIIAAMFAGAVSLAGGFLYMYKEHLDILSKVLEPHQIGRIYGWLNTDESGSGFGFQLKQARMGIGSGQLTGEGFDQGTQVQSGLVPEVHTDFIFTVVGEEFGFIGSSLLLCLFFLMIYRIILIAIKAQDLFGVYICVGVVGLLTFQIFQNIAMTIGIMPITGLALPFMSYGGSSLLTNMLALGLVFSVQLHSRQYMFSE</sequence>
<feature type="transmembrane region" description="Helical" evidence="11">
    <location>
        <begin position="187"/>
        <end position="206"/>
    </location>
</feature>
<feature type="transmembrane region" description="Helical" evidence="11">
    <location>
        <begin position="49"/>
        <end position="68"/>
    </location>
</feature>
<keyword evidence="9 11" id="KW-0472">Membrane</keyword>
<evidence type="ECO:0000256" key="7">
    <source>
        <dbReference type="ARBA" id="ARBA00022984"/>
    </source>
</evidence>
<comment type="caution">
    <text evidence="12">The sequence shown here is derived from an EMBL/GenBank/DDBJ whole genome shotgun (WGS) entry which is preliminary data.</text>
</comment>
<evidence type="ECO:0000256" key="8">
    <source>
        <dbReference type="ARBA" id="ARBA00022989"/>
    </source>
</evidence>
<evidence type="ECO:0000256" key="9">
    <source>
        <dbReference type="ARBA" id="ARBA00023136"/>
    </source>
</evidence>
<evidence type="ECO:0000256" key="11">
    <source>
        <dbReference type="SAM" id="Phobius"/>
    </source>
</evidence>
<evidence type="ECO:0000313" key="12">
    <source>
        <dbReference type="EMBL" id="MFC7746438.1"/>
    </source>
</evidence>
<dbReference type="NCBIfam" id="TIGR02210">
    <property type="entry name" value="rodA_shape"/>
    <property type="match status" value="1"/>
</dbReference>